<evidence type="ECO:0000256" key="1">
    <source>
        <dbReference type="SAM" id="MobiDB-lite"/>
    </source>
</evidence>
<reference evidence="2" key="1">
    <citation type="submission" date="2021-05" db="EMBL/GenBank/DDBJ databases">
        <authorList>
            <person name="Alioto T."/>
            <person name="Alioto T."/>
            <person name="Gomez Garrido J."/>
        </authorList>
    </citation>
    <scope>NUCLEOTIDE SEQUENCE</scope>
</reference>
<protein>
    <submittedName>
        <fullName evidence="2">(northern house mosquito) hypothetical protein</fullName>
    </submittedName>
</protein>
<accession>A0A8D8BHG6</accession>
<dbReference type="EMBL" id="HBUE01259291">
    <property type="protein sequence ID" value="CAG6558223.1"/>
    <property type="molecule type" value="Transcribed_RNA"/>
</dbReference>
<organism evidence="2">
    <name type="scientific">Culex pipiens</name>
    <name type="common">House mosquito</name>
    <dbReference type="NCBI Taxonomy" id="7175"/>
    <lineage>
        <taxon>Eukaryota</taxon>
        <taxon>Metazoa</taxon>
        <taxon>Ecdysozoa</taxon>
        <taxon>Arthropoda</taxon>
        <taxon>Hexapoda</taxon>
        <taxon>Insecta</taxon>
        <taxon>Pterygota</taxon>
        <taxon>Neoptera</taxon>
        <taxon>Endopterygota</taxon>
        <taxon>Diptera</taxon>
        <taxon>Nematocera</taxon>
        <taxon>Culicoidea</taxon>
        <taxon>Culicidae</taxon>
        <taxon>Culicinae</taxon>
        <taxon>Culicini</taxon>
        <taxon>Culex</taxon>
        <taxon>Culex</taxon>
    </lineage>
</organism>
<dbReference type="AlphaFoldDB" id="A0A8D8BHG6"/>
<dbReference type="EMBL" id="HBUE01076814">
    <property type="protein sequence ID" value="CAG6475532.1"/>
    <property type="molecule type" value="Transcribed_RNA"/>
</dbReference>
<evidence type="ECO:0000313" key="2">
    <source>
        <dbReference type="EMBL" id="CAG6475532.1"/>
    </source>
</evidence>
<dbReference type="EMBL" id="HBUE01154235">
    <property type="protein sequence ID" value="CAG6506899.1"/>
    <property type="molecule type" value="Transcribed_RNA"/>
</dbReference>
<feature type="region of interest" description="Disordered" evidence="1">
    <location>
        <begin position="19"/>
        <end position="62"/>
    </location>
</feature>
<sequence>MGRPSRAAAAAAEVARAVVPPAGQSRGQSHAPCRGQNRDQSPVRGRNRAVVPDREAAPVPAVGKLRPSRGSRCLVRGRIRSSLTEICLLGVVVRRCVCVSLSLGPYSTICLFANWK</sequence>
<name>A0A8D8BHG6_CULPI</name>
<proteinExistence type="predicted"/>